<name>E4Y435_OIKDI</name>
<accession>E4Y435</accession>
<sequence>MSFADLLLAGDYFVVYEMVKEISEEHPSIRHIKRGLRHRLVTWVETNQKFKDKLLRDVDCNEFDQILLEARKICGEQQWKKLDDQFYQKSPQWEGNKEARDRALQEAYKKVDPEGRAREKIEWESAMWPIIRADQIKPQNEKWPILNLSGIYLYSKDDCNCSACVF</sequence>
<proteinExistence type="predicted"/>
<protein>
    <submittedName>
        <fullName evidence="1">Uncharacterized protein</fullName>
    </submittedName>
</protein>
<organism evidence="1">
    <name type="scientific">Oikopleura dioica</name>
    <name type="common">Tunicate</name>
    <dbReference type="NCBI Taxonomy" id="34765"/>
    <lineage>
        <taxon>Eukaryota</taxon>
        <taxon>Metazoa</taxon>
        <taxon>Chordata</taxon>
        <taxon>Tunicata</taxon>
        <taxon>Appendicularia</taxon>
        <taxon>Copelata</taxon>
        <taxon>Oikopleuridae</taxon>
        <taxon>Oikopleura</taxon>
    </lineage>
</organism>
<dbReference type="AlphaFoldDB" id="E4Y435"/>
<gene>
    <name evidence="1" type="ORF">GSOID_T00018300001</name>
</gene>
<dbReference type="EMBL" id="FN654276">
    <property type="protein sequence ID" value="CBY30433.1"/>
    <property type="molecule type" value="Genomic_DNA"/>
</dbReference>
<dbReference type="Proteomes" id="UP000011014">
    <property type="component" value="Unassembled WGS sequence"/>
</dbReference>
<evidence type="ECO:0000313" key="1">
    <source>
        <dbReference type="EMBL" id="CBY30433.1"/>
    </source>
</evidence>
<reference evidence="1" key="1">
    <citation type="journal article" date="2010" name="Science">
        <title>Plasticity of animal genome architecture unmasked by rapid evolution of a pelagic tunicate.</title>
        <authorList>
            <person name="Denoeud F."/>
            <person name="Henriet S."/>
            <person name="Mungpakdee S."/>
            <person name="Aury J.M."/>
            <person name="Da Silva C."/>
            <person name="Brinkmann H."/>
            <person name="Mikhaleva J."/>
            <person name="Olsen L.C."/>
            <person name="Jubin C."/>
            <person name="Canestro C."/>
            <person name="Bouquet J.M."/>
            <person name="Danks G."/>
            <person name="Poulain J."/>
            <person name="Campsteijn C."/>
            <person name="Adamski M."/>
            <person name="Cross I."/>
            <person name="Yadetie F."/>
            <person name="Muffato M."/>
            <person name="Louis A."/>
            <person name="Butcher S."/>
            <person name="Tsagkogeorga G."/>
            <person name="Konrad A."/>
            <person name="Singh S."/>
            <person name="Jensen M.F."/>
            <person name="Cong E.H."/>
            <person name="Eikeseth-Otteraa H."/>
            <person name="Noel B."/>
            <person name="Anthouard V."/>
            <person name="Porcel B.M."/>
            <person name="Kachouri-Lafond R."/>
            <person name="Nishino A."/>
            <person name="Ugolini M."/>
            <person name="Chourrout P."/>
            <person name="Nishida H."/>
            <person name="Aasland R."/>
            <person name="Huzurbazar S."/>
            <person name="Westhof E."/>
            <person name="Delsuc F."/>
            <person name="Lehrach H."/>
            <person name="Reinhardt R."/>
            <person name="Weissenbach J."/>
            <person name="Roy S.W."/>
            <person name="Artiguenave F."/>
            <person name="Postlethwait J.H."/>
            <person name="Manak J.R."/>
            <person name="Thompson E.M."/>
            <person name="Jaillon O."/>
            <person name="Du Pasquier L."/>
            <person name="Boudinot P."/>
            <person name="Liberles D.A."/>
            <person name="Volff J.N."/>
            <person name="Philippe H."/>
            <person name="Lenhard B."/>
            <person name="Roest Crollius H."/>
            <person name="Wincker P."/>
            <person name="Chourrout D."/>
        </authorList>
    </citation>
    <scope>NUCLEOTIDE SEQUENCE [LARGE SCALE GENOMIC DNA]</scope>
</reference>